<dbReference type="InParanoid" id="A0A0C3D8J3"/>
<dbReference type="InterPro" id="IPR011050">
    <property type="entry name" value="Pectin_lyase_fold/virulence"/>
</dbReference>
<gene>
    <name evidence="2" type="ORF">OIDMADRAFT_47512</name>
</gene>
<feature type="domain" description="Rhamnogalacturonase A/B/Epimerase-like pectate lyase" evidence="1">
    <location>
        <begin position="82"/>
        <end position="305"/>
    </location>
</feature>
<proteinExistence type="predicted"/>
<keyword evidence="2" id="KW-0378">Hydrolase</keyword>
<dbReference type="OrthoDB" id="1046782at2759"/>
<dbReference type="EMBL" id="KN832870">
    <property type="protein sequence ID" value="KIN07614.1"/>
    <property type="molecule type" value="Genomic_DNA"/>
</dbReference>
<dbReference type="FunFam" id="2.160.20.10:FF:000026">
    <property type="entry name" value="Exo-beta-1,3-glucanase Exg0"/>
    <property type="match status" value="1"/>
</dbReference>
<dbReference type="InterPro" id="IPR024535">
    <property type="entry name" value="RHGA/B-epi-like_pectate_lyase"/>
</dbReference>
<dbReference type="SUPFAM" id="SSF51126">
    <property type="entry name" value="Pectin lyase-like"/>
    <property type="match status" value="2"/>
</dbReference>
<dbReference type="FunFam" id="2.160.20.10:FF:000023">
    <property type="entry name" value="Exo-beta-1,3-glucanase Exg0"/>
    <property type="match status" value="1"/>
</dbReference>
<dbReference type="InterPro" id="IPR012334">
    <property type="entry name" value="Pectin_lyas_fold"/>
</dbReference>
<organism evidence="2 3">
    <name type="scientific">Oidiodendron maius (strain Zn)</name>
    <dbReference type="NCBI Taxonomy" id="913774"/>
    <lineage>
        <taxon>Eukaryota</taxon>
        <taxon>Fungi</taxon>
        <taxon>Dikarya</taxon>
        <taxon>Ascomycota</taxon>
        <taxon>Pezizomycotina</taxon>
        <taxon>Leotiomycetes</taxon>
        <taxon>Leotiomycetes incertae sedis</taxon>
        <taxon>Myxotrichaceae</taxon>
        <taxon>Oidiodendron</taxon>
    </lineage>
</organism>
<keyword evidence="3" id="KW-1185">Reference proteome</keyword>
<accession>A0A0C3D8J3</accession>
<reference evidence="3" key="2">
    <citation type="submission" date="2015-01" db="EMBL/GenBank/DDBJ databases">
        <title>Evolutionary Origins and Diversification of the Mycorrhizal Mutualists.</title>
        <authorList>
            <consortium name="DOE Joint Genome Institute"/>
            <consortium name="Mycorrhizal Genomics Consortium"/>
            <person name="Kohler A."/>
            <person name="Kuo A."/>
            <person name="Nagy L.G."/>
            <person name="Floudas D."/>
            <person name="Copeland A."/>
            <person name="Barry K.W."/>
            <person name="Cichocki N."/>
            <person name="Veneault-Fourrey C."/>
            <person name="LaButti K."/>
            <person name="Lindquist E.A."/>
            <person name="Lipzen A."/>
            <person name="Lundell T."/>
            <person name="Morin E."/>
            <person name="Murat C."/>
            <person name="Riley R."/>
            <person name="Ohm R."/>
            <person name="Sun H."/>
            <person name="Tunlid A."/>
            <person name="Henrissat B."/>
            <person name="Grigoriev I.V."/>
            <person name="Hibbett D.S."/>
            <person name="Martin F."/>
        </authorList>
    </citation>
    <scope>NUCLEOTIDE SEQUENCE [LARGE SCALE GENOMIC DNA]</scope>
    <source>
        <strain evidence="3">Zn</strain>
    </source>
</reference>
<dbReference type="InterPro" id="IPR039279">
    <property type="entry name" value="QRT3-like"/>
</dbReference>
<name>A0A0C3D8J3_OIDMZ</name>
<sequence>MAATAGFVVAELIPPWPPRSNSALAFNAHSKSTEKLALLAPVENKPAIASRRVDGSVSYWLENIKHQGISAFHPDKNSYQVFRNVKDFGARGDGVTDDTDAINNAISSGGRCAPGTCNSSTTSPAIVYFPAGTYLISSSIIDYYYTQIIGNPNSLPILKAKPDFKGVGLIDGDPYGTNGLQYRATDIFYRQIRNLVFDVTDIPAQNEATGLHWPTSQATSIQNCIFKMSEAVGNNHLGLFVESGSGGVMTDLTFYGGAKGAIFGNQQFTVRNLKFHNAVTAIEQSWDWGWTYIGLEIFNCTTGINMATGGSSAQTVGSVTILDSSFTDTDVAIYTASTTTSSPRTSGSLILDNVSVKNVHDAIRGPSGPILAGGEKTIAGWGQGHEYNPDGPTLFSGPITPFVRPSTLSSNGKFMSWSKPQYTDVPLSMFISVRAAGAKGDGIADDTAALNSVLSLAAQENKIVFFDAGTYKVTRTVQIPPNSRVVGECYPVIMGSGIYFSTKGKPQPVVMVGNSSNPSGQRVEWSDMIVSTQGETMGAILIQWHLDSPKGSRSGMWDVHTRIGGFAGSGLQHADCPSTPSLKGEINYQCIAAFASAHFTTTSSRVYLENTWFWVADHDMDDPDLSQITIYAGRGLYIASDQGTFWLVGTSAEHHSLYQYQFVGTRDVFAGQIQTETAYYQPNPTATLPYHPELQYHDYDFDKGCVGKPLNCKMGWGLRVLDSKSVMVYGAGLYSFFNNYSTACSALGQAVACQERIFSIEGGSSVEVYNLNTIGTRVMASRRKTDIATYDQNVNVFPSTIALFKSY</sequence>
<dbReference type="PANTHER" id="PTHR33928">
    <property type="entry name" value="POLYGALACTURONASE QRT3"/>
    <property type="match status" value="1"/>
</dbReference>
<evidence type="ECO:0000313" key="2">
    <source>
        <dbReference type="EMBL" id="KIN07614.1"/>
    </source>
</evidence>
<feature type="domain" description="Rhamnogalacturonase A/B/Epimerase-like pectate lyase" evidence="1">
    <location>
        <begin position="430"/>
        <end position="496"/>
    </location>
</feature>
<reference evidence="2 3" key="1">
    <citation type="submission" date="2014-04" db="EMBL/GenBank/DDBJ databases">
        <authorList>
            <consortium name="DOE Joint Genome Institute"/>
            <person name="Kuo A."/>
            <person name="Martino E."/>
            <person name="Perotto S."/>
            <person name="Kohler A."/>
            <person name="Nagy L.G."/>
            <person name="Floudas D."/>
            <person name="Copeland A."/>
            <person name="Barry K.W."/>
            <person name="Cichocki N."/>
            <person name="Veneault-Fourrey C."/>
            <person name="LaButti K."/>
            <person name="Lindquist E.A."/>
            <person name="Lipzen A."/>
            <person name="Lundell T."/>
            <person name="Morin E."/>
            <person name="Murat C."/>
            <person name="Sun H."/>
            <person name="Tunlid A."/>
            <person name="Henrissat B."/>
            <person name="Grigoriev I.V."/>
            <person name="Hibbett D.S."/>
            <person name="Martin F."/>
            <person name="Nordberg H.P."/>
            <person name="Cantor M.N."/>
            <person name="Hua S.X."/>
        </authorList>
    </citation>
    <scope>NUCLEOTIDE SEQUENCE [LARGE SCALE GENOMIC DNA]</scope>
    <source>
        <strain evidence="2 3">Zn</strain>
    </source>
</reference>
<dbReference type="HOGENOM" id="CLU_002540_2_2_1"/>
<dbReference type="GO" id="GO:0004650">
    <property type="term" value="F:polygalacturonase activity"/>
    <property type="evidence" value="ECO:0007669"/>
    <property type="project" value="InterPro"/>
</dbReference>
<evidence type="ECO:0000259" key="1">
    <source>
        <dbReference type="Pfam" id="PF12708"/>
    </source>
</evidence>
<dbReference type="CDD" id="cd23668">
    <property type="entry name" value="GH55_beta13glucanase-like"/>
    <property type="match status" value="1"/>
</dbReference>
<evidence type="ECO:0000313" key="3">
    <source>
        <dbReference type="Proteomes" id="UP000054321"/>
    </source>
</evidence>
<dbReference type="Pfam" id="PF12708">
    <property type="entry name" value="Pect-lyase_RHGA_epim"/>
    <property type="match status" value="2"/>
</dbReference>
<dbReference type="Gene3D" id="2.160.20.10">
    <property type="entry name" value="Single-stranded right-handed beta-helix, Pectin lyase-like"/>
    <property type="match status" value="2"/>
</dbReference>
<dbReference type="PANTHER" id="PTHR33928:SF2">
    <property type="entry name" value="PECTATE LYASE SUPERFAMILY PROTEIN DOMAIN-CONTAINING PROTEIN-RELATED"/>
    <property type="match status" value="1"/>
</dbReference>
<dbReference type="AlphaFoldDB" id="A0A0C3D8J3"/>
<dbReference type="Proteomes" id="UP000054321">
    <property type="component" value="Unassembled WGS sequence"/>
</dbReference>
<protein>
    <submittedName>
        <fullName evidence="2">Glycoside hydrolase family 55 protein</fullName>
    </submittedName>
</protein>
<dbReference type="STRING" id="913774.A0A0C3D8J3"/>